<dbReference type="VEuPathDB" id="FungiDB:A9K55_007207"/>
<dbReference type="EMBL" id="CP023324">
    <property type="protein sequence ID" value="ATY63229.1"/>
    <property type="molecule type" value="Genomic_DNA"/>
</dbReference>
<name>A0A2H4SJI0_CORMI</name>
<gene>
    <name evidence="2" type="ORF">A9K55_007207</name>
</gene>
<keyword evidence="2" id="KW-0503">Monooxygenase</keyword>
<keyword evidence="2" id="KW-0560">Oxidoreductase</keyword>
<feature type="region of interest" description="Disordered" evidence="1">
    <location>
        <begin position="59"/>
        <end position="78"/>
    </location>
</feature>
<dbReference type="Proteomes" id="UP000323067">
    <property type="component" value="Chromosome vii"/>
</dbReference>
<evidence type="ECO:0000313" key="2">
    <source>
        <dbReference type="EMBL" id="ATY63229.1"/>
    </source>
</evidence>
<reference evidence="2 3" key="1">
    <citation type="journal article" date="2017" name="BMC Genomics">
        <title>Chromosome level assembly and secondary metabolite potential of the parasitic fungus Cordyceps militaris.</title>
        <authorList>
            <person name="Kramer G.J."/>
            <person name="Nodwell J.R."/>
        </authorList>
    </citation>
    <scope>NUCLEOTIDE SEQUENCE [LARGE SCALE GENOMIC DNA]</scope>
    <source>
        <strain evidence="2 3">ATCC 34164</strain>
    </source>
</reference>
<dbReference type="GO" id="GO:0004497">
    <property type="term" value="F:monooxygenase activity"/>
    <property type="evidence" value="ECO:0007669"/>
    <property type="project" value="UniProtKB-KW"/>
</dbReference>
<sequence>MTSLHEFCFEVIRDGNNCGGLSKDLEYYGNIDAKYDRIKDTEYYGNIYTVSARKVNKDPATVGPSRFQHQPRRPSTTTTTMLGGALAASAGVYGNRPGAGLRLGLFRTRCRHHHRAAVGENLSYVAIPNFQFVITEAFLVLDMSYHLARFIPGVVSLFKRMPIAVIPLTSPPVAELLTLQDHQAENTPLN</sequence>
<evidence type="ECO:0000313" key="3">
    <source>
        <dbReference type="Proteomes" id="UP000323067"/>
    </source>
</evidence>
<dbReference type="AlphaFoldDB" id="A0A2H4SJI0"/>
<organism evidence="2 3">
    <name type="scientific">Cordyceps militaris</name>
    <name type="common">Caterpillar fungus</name>
    <name type="synonym">Clavaria militaris</name>
    <dbReference type="NCBI Taxonomy" id="73501"/>
    <lineage>
        <taxon>Eukaryota</taxon>
        <taxon>Fungi</taxon>
        <taxon>Dikarya</taxon>
        <taxon>Ascomycota</taxon>
        <taxon>Pezizomycotina</taxon>
        <taxon>Sordariomycetes</taxon>
        <taxon>Hypocreomycetidae</taxon>
        <taxon>Hypocreales</taxon>
        <taxon>Cordycipitaceae</taxon>
        <taxon>Cordyceps</taxon>
    </lineage>
</organism>
<evidence type="ECO:0000256" key="1">
    <source>
        <dbReference type="SAM" id="MobiDB-lite"/>
    </source>
</evidence>
<proteinExistence type="predicted"/>
<protein>
    <submittedName>
        <fullName evidence="2">Cytochrome P450 monooxygenase</fullName>
    </submittedName>
</protein>
<accession>A0A2H4SJI0</accession>